<evidence type="ECO:0000313" key="2">
    <source>
        <dbReference type="Proteomes" id="UP000001399"/>
    </source>
</evidence>
<dbReference type="STRING" id="648757.Rvan_2814"/>
<dbReference type="HOGENOM" id="CLU_2318312_0_0_5"/>
<gene>
    <name evidence="1" type="ordered locus">Rvan_2814</name>
</gene>
<dbReference type="EMBL" id="CP002292">
    <property type="protein sequence ID" value="ADP72023.1"/>
    <property type="molecule type" value="Genomic_DNA"/>
</dbReference>
<dbReference type="AlphaFoldDB" id="E3I8P4"/>
<reference evidence="2" key="1">
    <citation type="journal article" date="2011" name="J. Bacteriol.">
        <title>Genome sequences of eight morphologically diverse alphaproteobacteria.</title>
        <authorList>
            <consortium name="US DOE Joint Genome Institute"/>
            <person name="Brown P.J."/>
            <person name="Kysela D.T."/>
            <person name="Buechlein A."/>
            <person name="Hemmerich C."/>
            <person name="Brun Y.V."/>
        </authorList>
    </citation>
    <scope>NUCLEOTIDE SEQUENCE [LARGE SCALE GENOMIC DNA]</scope>
    <source>
        <strain evidence="2">ATCC 17100 / ATH 3.1.1 / DSM 162 / LMG 4299</strain>
    </source>
</reference>
<accession>E3I8P4</accession>
<dbReference type="Proteomes" id="UP000001399">
    <property type="component" value="Chromosome"/>
</dbReference>
<protein>
    <submittedName>
        <fullName evidence="1">Uncharacterized protein</fullName>
    </submittedName>
</protein>
<sequence>MYALGRPMPASDHTKPSIIWKGLDSGGYFRGVFRDGEQLLPISIAVPGEGDPPHAGPLFQVFIRGEKAGSMPNLKGAQALAELHVLGFPRSRKLPGHRR</sequence>
<proteinExistence type="predicted"/>
<keyword evidence="2" id="KW-1185">Reference proteome</keyword>
<dbReference type="KEGG" id="rva:Rvan_2814"/>
<evidence type="ECO:0000313" key="1">
    <source>
        <dbReference type="EMBL" id="ADP72023.1"/>
    </source>
</evidence>
<name>E3I8P4_RHOVT</name>
<organism evidence="1 2">
    <name type="scientific">Rhodomicrobium vannielii (strain ATCC 17100 / DSM 162 / LMG 4299 / NCIMB 10020 / ATH 3.1.1)</name>
    <dbReference type="NCBI Taxonomy" id="648757"/>
    <lineage>
        <taxon>Bacteria</taxon>
        <taxon>Pseudomonadati</taxon>
        <taxon>Pseudomonadota</taxon>
        <taxon>Alphaproteobacteria</taxon>
        <taxon>Hyphomicrobiales</taxon>
        <taxon>Hyphomicrobiaceae</taxon>
        <taxon>Rhodomicrobium</taxon>
    </lineage>
</organism>